<comment type="caution">
    <text evidence="1">The sequence shown here is derived from an EMBL/GenBank/DDBJ whole genome shotgun (WGS) entry which is preliminary data.</text>
</comment>
<evidence type="ECO:0000313" key="2">
    <source>
        <dbReference type="Proteomes" id="UP000886885"/>
    </source>
</evidence>
<accession>A0A8X7ZV08</accession>
<keyword evidence="2" id="KW-1185">Reference proteome</keyword>
<sequence length="103" mass="11794">MQLILIWNCGELSISFTYQILAPSDGFELLSRMGTEFLYKMLLVPLFTRRTRRFTDLNEPFQVEEEYGGKVTFSKEDIQGRESSANSCSGFECLAKVVPPRTL</sequence>
<evidence type="ECO:0000313" key="1">
    <source>
        <dbReference type="EMBL" id="KAG6777643.1"/>
    </source>
</evidence>
<reference evidence="1" key="1">
    <citation type="journal article" date="2020" name="bioRxiv">
        <title>Hybrid origin of Populus tomentosa Carr. identified through genome sequencing and phylogenomic analysis.</title>
        <authorList>
            <person name="An X."/>
            <person name="Gao K."/>
            <person name="Chen Z."/>
            <person name="Li J."/>
            <person name="Yang X."/>
            <person name="Yang X."/>
            <person name="Zhou J."/>
            <person name="Guo T."/>
            <person name="Zhao T."/>
            <person name="Huang S."/>
            <person name="Miao D."/>
            <person name="Khan W.U."/>
            <person name="Rao P."/>
            <person name="Ye M."/>
            <person name="Lei B."/>
            <person name="Liao W."/>
            <person name="Wang J."/>
            <person name="Ji L."/>
            <person name="Li Y."/>
            <person name="Guo B."/>
            <person name="Mustafa N.S."/>
            <person name="Li S."/>
            <person name="Yun Q."/>
            <person name="Keller S.R."/>
            <person name="Mao J."/>
            <person name="Zhang R."/>
            <person name="Strauss S.H."/>
        </authorList>
    </citation>
    <scope>NUCLEOTIDE SEQUENCE</scope>
    <source>
        <strain evidence="1">GM15</strain>
        <tissue evidence="1">Leaf</tissue>
    </source>
</reference>
<name>A0A8X7ZV08_POPTO</name>
<protein>
    <submittedName>
        <fullName evidence="1">Uncharacterized protein</fullName>
    </submittedName>
</protein>
<dbReference type="EMBL" id="JAAWWB010000008">
    <property type="protein sequence ID" value="KAG6777643.1"/>
    <property type="molecule type" value="Genomic_DNA"/>
</dbReference>
<gene>
    <name evidence="1" type="ORF">POTOM_017469</name>
</gene>
<organism evidence="1 2">
    <name type="scientific">Populus tomentosa</name>
    <name type="common">Chinese white poplar</name>
    <dbReference type="NCBI Taxonomy" id="118781"/>
    <lineage>
        <taxon>Eukaryota</taxon>
        <taxon>Viridiplantae</taxon>
        <taxon>Streptophyta</taxon>
        <taxon>Embryophyta</taxon>
        <taxon>Tracheophyta</taxon>
        <taxon>Spermatophyta</taxon>
        <taxon>Magnoliopsida</taxon>
        <taxon>eudicotyledons</taxon>
        <taxon>Gunneridae</taxon>
        <taxon>Pentapetalae</taxon>
        <taxon>rosids</taxon>
        <taxon>fabids</taxon>
        <taxon>Malpighiales</taxon>
        <taxon>Salicaceae</taxon>
        <taxon>Saliceae</taxon>
        <taxon>Populus</taxon>
    </lineage>
</organism>
<dbReference type="AlphaFoldDB" id="A0A8X7ZV08"/>
<proteinExistence type="predicted"/>
<dbReference type="Proteomes" id="UP000886885">
    <property type="component" value="Chromosome 4D"/>
</dbReference>